<dbReference type="Proteomes" id="UP000185093">
    <property type="component" value="Unassembled WGS sequence"/>
</dbReference>
<protein>
    <recommendedName>
        <fullName evidence="3">Motility protein</fullName>
    </recommendedName>
</protein>
<gene>
    <name evidence="1" type="ORF">SAMN05444368_1527</name>
</gene>
<dbReference type="RefSeq" id="WP_014807473.1">
    <property type="nucleotide sequence ID" value="NZ_DAONBL010000005.1"/>
</dbReference>
<name>A0ABY1JEE0_9BACT</name>
<organism evidence="1 2">
    <name type="scientific">Acetomicrobium flavidum</name>
    <dbReference type="NCBI Taxonomy" id="49896"/>
    <lineage>
        <taxon>Bacteria</taxon>
        <taxon>Thermotogati</taxon>
        <taxon>Synergistota</taxon>
        <taxon>Synergistia</taxon>
        <taxon>Synergistales</taxon>
        <taxon>Acetomicrobiaceae</taxon>
        <taxon>Acetomicrobium</taxon>
    </lineage>
</organism>
<accession>A0ABY1JEE0</accession>
<evidence type="ECO:0000313" key="2">
    <source>
        <dbReference type="Proteomes" id="UP000185093"/>
    </source>
</evidence>
<keyword evidence="2" id="KW-1185">Reference proteome</keyword>
<sequence>METGQVSAISQEMLNDVQGVVATTMLKKNLELQQVMLQELFQSMGISRNVDLLA</sequence>
<proteinExistence type="predicted"/>
<evidence type="ECO:0000313" key="1">
    <source>
        <dbReference type="EMBL" id="SIN72531.1"/>
    </source>
</evidence>
<evidence type="ECO:0008006" key="3">
    <source>
        <dbReference type="Google" id="ProtNLM"/>
    </source>
</evidence>
<comment type="caution">
    <text evidence="1">The sequence shown here is derived from an EMBL/GenBank/DDBJ whole genome shotgun (WGS) entry which is preliminary data.</text>
</comment>
<reference evidence="1 2" key="1">
    <citation type="submission" date="2016-11" db="EMBL/GenBank/DDBJ databases">
        <authorList>
            <person name="Varghese N."/>
            <person name="Submissions S."/>
        </authorList>
    </citation>
    <scope>NUCLEOTIDE SEQUENCE [LARGE SCALE GENOMIC DNA]</scope>
    <source>
        <strain evidence="1 2">DSM 20664</strain>
    </source>
</reference>
<dbReference type="EMBL" id="FSQZ01000001">
    <property type="protein sequence ID" value="SIN72531.1"/>
    <property type="molecule type" value="Genomic_DNA"/>
</dbReference>